<keyword evidence="1" id="KW-0472">Membrane</keyword>
<gene>
    <name evidence="2" type="ORF">UR93_C0008G0005</name>
</gene>
<dbReference type="STRING" id="1618333.UR93_C0008G0005"/>
<feature type="transmembrane region" description="Helical" evidence="1">
    <location>
        <begin position="35"/>
        <end position="58"/>
    </location>
</feature>
<organism evidence="2 3">
    <name type="scientific">Berkelbacteria bacterium GW2011_GWA2_35_9</name>
    <dbReference type="NCBI Taxonomy" id="1618333"/>
    <lineage>
        <taxon>Bacteria</taxon>
        <taxon>Candidatus Berkelbacteria</taxon>
    </lineage>
</organism>
<accession>A0A0G0DJ05</accession>
<sequence>MAEKIKTKIETKPNLIKDFYGEVDKIKKKRGSFCTCYSFAIFVAIIIIILSILIVFGLRKISNPSTTNIKVIEPSQQALDSLKSKLSNLVQENNENKGEIVSLTITEEELTSLLSQNKETDFPMKDITAEINETGIKVQGKYQKDLLVIKNISVDMAVDLEPSIKDEKLIVAVKKIEAGDLKLNETVSSRLGKSIEKIFDQKINRDDIVFESVVLSDGQMVLTGRQK</sequence>
<keyword evidence="1" id="KW-0812">Transmembrane</keyword>
<reference evidence="2 3" key="1">
    <citation type="journal article" date="2015" name="Nature">
        <title>rRNA introns, odd ribosomes, and small enigmatic genomes across a large radiation of phyla.</title>
        <authorList>
            <person name="Brown C.T."/>
            <person name="Hug L.A."/>
            <person name="Thomas B.C."/>
            <person name="Sharon I."/>
            <person name="Castelle C.J."/>
            <person name="Singh A."/>
            <person name="Wilkins M.J."/>
            <person name="Williams K.H."/>
            <person name="Banfield J.F."/>
        </authorList>
    </citation>
    <scope>NUCLEOTIDE SEQUENCE [LARGE SCALE GENOMIC DNA]</scope>
</reference>
<keyword evidence="1" id="KW-1133">Transmembrane helix</keyword>
<protein>
    <submittedName>
        <fullName evidence="2">Uncharacterized protein</fullName>
    </submittedName>
</protein>
<evidence type="ECO:0000313" key="3">
    <source>
        <dbReference type="Proteomes" id="UP000034316"/>
    </source>
</evidence>
<dbReference type="AlphaFoldDB" id="A0A0G0DJ05"/>
<comment type="caution">
    <text evidence="2">The sequence shown here is derived from an EMBL/GenBank/DDBJ whole genome shotgun (WGS) entry which is preliminary data.</text>
</comment>
<evidence type="ECO:0000313" key="2">
    <source>
        <dbReference type="EMBL" id="KKP88776.1"/>
    </source>
</evidence>
<evidence type="ECO:0000256" key="1">
    <source>
        <dbReference type="SAM" id="Phobius"/>
    </source>
</evidence>
<dbReference type="Proteomes" id="UP000034316">
    <property type="component" value="Unassembled WGS sequence"/>
</dbReference>
<proteinExistence type="predicted"/>
<name>A0A0G0DJ05_9BACT</name>
<dbReference type="EMBL" id="LBRB01000008">
    <property type="protein sequence ID" value="KKP88776.1"/>
    <property type="molecule type" value="Genomic_DNA"/>
</dbReference>